<keyword evidence="1" id="KW-0812">Transmembrane</keyword>
<evidence type="ECO:0000313" key="2">
    <source>
        <dbReference type="EMBL" id="ESS72353.1"/>
    </source>
</evidence>
<protein>
    <recommendedName>
        <fullName evidence="4">Yip1 domain-containing protein</fullName>
    </recommendedName>
</protein>
<keyword evidence="1" id="KW-1133">Transmembrane helix</keyword>
<organism evidence="2 3">
    <name type="scientific">Methyloglobulus morosus KoM1</name>
    <dbReference type="NCBI Taxonomy" id="1116472"/>
    <lineage>
        <taxon>Bacteria</taxon>
        <taxon>Pseudomonadati</taxon>
        <taxon>Pseudomonadota</taxon>
        <taxon>Gammaproteobacteria</taxon>
        <taxon>Methylococcales</taxon>
        <taxon>Methylococcaceae</taxon>
        <taxon>Methyloglobulus</taxon>
    </lineage>
</organism>
<dbReference type="STRING" id="1116472.MGMO_60c00170"/>
<dbReference type="eggNOG" id="ENOG5031MY6">
    <property type="taxonomic scope" value="Bacteria"/>
</dbReference>
<evidence type="ECO:0000256" key="1">
    <source>
        <dbReference type="SAM" id="Phobius"/>
    </source>
</evidence>
<dbReference type="OrthoDB" id="5568107at2"/>
<keyword evidence="1" id="KW-0472">Membrane</keyword>
<feature type="transmembrane region" description="Helical" evidence="1">
    <location>
        <begin position="144"/>
        <end position="164"/>
    </location>
</feature>
<accession>V5C6G5</accession>
<proteinExistence type="predicted"/>
<reference evidence="2 3" key="1">
    <citation type="journal article" date="2013" name="Genome Announc.">
        <title>Draft Genome Sequence of the Methanotrophic Gammaproteobacterium Methyloglobulus morosus DSM 22980 Strain KoM1.</title>
        <authorList>
            <person name="Poehlein A."/>
            <person name="Deutzmann J.S."/>
            <person name="Daniel R."/>
            <person name="Simeonova D.D."/>
        </authorList>
    </citation>
    <scope>NUCLEOTIDE SEQUENCE [LARGE SCALE GENOMIC DNA]</scope>
    <source>
        <strain evidence="2 3">KoM1</strain>
    </source>
</reference>
<dbReference type="EMBL" id="AYLO01000058">
    <property type="protein sequence ID" value="ESS72353.1"/>
    <property type="molecule type" value="Genomic_DNA"/>
</dbReference>
<dbReference type="Proteomes" id="UP000017842">
    <property type="component" value="Unassembled WGS sequence"/>
</dbReference>
<feature type="transmembrane region" description="Helical" evidence="1">
    <location>
        <begin position="26"/>
        <end position="46"/>
    </location>
</feature>
<dbReference type="RefSeq" id="WP_023494614.1">
    <property type="nucleotide sequence ID" value="NZ_AYLO01000058.1"/>
</dbReference>
<feature type="transmembrane region" description="Helical" evidence="1">
    <location>
        <begin position="112"/>
        <end position="132"/>
    </location>
</feature>
<name>V5C6G5_9GAMM</name>
<feature type="transmembrane region" description="Helical" evidence="1">
    <location>
        <begin position="85"/>
        <end position="106"/>
    </location>
</feature>
<keyword evidence="3" id="KW-1185">Reference proteome</keyword>
<sequence>MDILKEYLAVCWLQNDPLELPRSPSLFKNSLLLYFVIGYLLQANMIDDPLEAFYEITLQILLMLMFLGILLLLNKALYVYIQVTTAFLFSANIISVFVIPVMVWLTVTEDVYSYYLFSLLLAWYFAIVSYIIKHTLDVNVAASMVLALFYFIATYLSAFAIGQLI</sequence>
<evidence type="ECO:0008006" key="4">
    <source>
        <dbReference type="Google" id="ProtNLM"/>
    </source>
</evidence>
<gene>
    <name evidence="2" type="ORF">MGMO_60c00170</name>
</gene>
<evidence type="ECO:0000313" key="3">
    <source>
        <dbReference type="Proteomes" id="UP000017842"/>
    </source>
</evidence>
<feature type="transmembrane region" description="Helical" evidence="1">
    <location>
        <begin position="52"/>
        <end position="73"/>
    </location>
</feature>
<comment type="caution">
    <text evidence="2">The sequence shown here is derived from an EMBL/GenBank/DDBJ whole genome shotgun (WGS) entry which is preliminary data.</text>
</comment>
<dbReference type="AlphaFoldDB" id="V5C6G5"/>